<proteinExistence type="predicted"/>
<reference evidence="1 3" key="2">
    <citation type="journal article" date="2013" name="Nature">
        <title>Insights into bilaterian evolution from three spiralian genomes.</title>
        <authorList>
            <person name="Simakov O."/>
            <person name="Marletaz F."/>
            <person name="Cho S.J."/>
            <person name="Edsinger-Gonzales E."/>
            <person name="Havlak P."/>
            <person name="Hellsten U."/>
            <person name="Kuo D.H."/>
            <person name="Larsson T."/>
            <person name="Lv J."/>
            <person name="Arendt D."/>
            <person name="Savage R."/>
            <person name="Osoegawa K."/>
            <person name="de Jong P."/>
            <person name="Grimwood J."/>
            <person name="Chapman J.A."/>
            <person name="Shapiro H."/>
            <person name="Aerts A."/>
            <person name="Otillar R.P."/>
            <person name="Terry A.Y."/>
            <person name="Boore J.L."/>
            <person name="Grigoriev I.V."/>
            <person name="Lindberg D.R."/>
            <person name="Seaver E.C."/>
            <person name="Weisblat D.A."/>
            <person name="Putnam N.H."/>
            <person name="Rokhsar D.S."/>
        </authorList>
    </citation>
    <scope>NUCLEOTIDE SEQUENCE</scope>
    <source>
        <strain evidence="1 3">I ESC-2004</strain>
    </source>
</reference>
<organism evidence="1">
    <name type="scientific">Capitella teleta</name>
    <name type="common">Polychaete worm</name>
    <dbReference type="NCBI Taxonomy" id="283909"/>
    <lineage>
        <taxon>Eukaryota</taxon>
        <taxon>Metazoa</taxon>
        <taxon>Spiralia</taxon>
        <taxon>Lophotrochozoa</taxon>
        <taxon>Annelida</taxon>
        <taxon>Polychaeta</taxon>
        <taxon>Sedentaria</taxon>
        <taxon>Scolecida</taxon>
        <taxon>Capitellidae</taxon>
        <taxon>Capitella</taxon>
    </lineage>
</organism>
<evidence type="ECO:0000313" key="3">
    <source>
        <dbReference type="Proteomes" id="UP000014760"/>
    </source>
</evidence>
<evidence type="ECO:0000313" key="2">
    <source>
        <dbReference type="EnsemblMetazoa" id="CapteP196765"/>
    </source>
</evidence>
<reference evidence="3" key="1">
    <citation type="submission" date="2012-12" db="EMBL/GenBank/DDBJ databases">
        <authorList>
            <person name="Hellsten U."/>
            <person name="Grimwood J."/>
            <person name="Chapman J.A."/>
            <person name="Shapiro H."/>
            <person name="Aerts A."/>
            <person name="Otillar R.P."/>
            <person name="Terry A.Y."/>
            <person name="Boore J.L."/>
            <person name="Simakov O."/>
            <person name="Marletaz F."/>
            <person name="Cho S.-J."/>
            <person name="Edsinger-Gonzales E."/>
            <person name="Havlak P."/>
            <person name="Kuo D.-H."/>
            <person name="Larsson T."/>
            <person name="Lv J."/>
            <person name="Arendt D."/>
            <person name="Savage R."/>
            <person name="Osoegawa K."/>
            <person name="de Jong P."/>
            <person name="Lindberg D.R."/>
            <person name="Seaver E.C."/>
            <person name="Weisblat D.A."/>
            <person name="Putnam N.H."/>
            <person name="Grigoriev I.V."/>
            <person name="Rokhsar D.S."/>
        </authorList>
    </citation>
    <scope>NUCLEOTIDE SEQUENCE</scope>
    <source>
        <strain evidence="3">I ESC-2004</strain>
    </source>
</reference>
<protein>
    <submittedName>
        <fullName evidence="1 2">Uncharacterized protein</fullName>
    </submittedName>
</protein>
<dbReference type="EMBL" id="KB298745">
    <property type="protein sequence ID" value="ELU08795.1"/>
    <property type="molecule type" value="Genomic_DNA"/>
</dbReference>
<name>R7URG7_CAPTE</name>
<sequence>MYRLAPVPFTSYLDELTKVNDNQFNQLMEALREGTSLDTDEDGLTVLAEKTDLDIETVDLLMSVSSLIYKRCQTFNLSGGKLKREISRLVDSAIADSEPKKDLALATQTTEESSQLIKTRLERLVGPNTAYESQRKRSFLERGFLPVLTDLHTIVESRYVFDDKRDSVIGHLPIITGVFETDSDNSTLASFSVTLSIERIDDIIKELEIAKKKFALIENMTQDIDTQETKNGS</sequence>
<dbReference type="EnsemblMetazoa" id="CapteT196765">
    <property type="protein sequence ID" value="CapteP196765"/>
    <property type="gene ID" value="CapteG196765"/>
</dbReference>
<dbReference type="AlphaFoldDB" id="R7URG7"/>
<keyword evidence="3" id="KW-1185">Reference proteome</keyword>
<evidence type="ECO:0000313" key="1">
    <source>
        <dbReference type="EMBL" id="ELU08795.1"/>
    </source>
</evidence>
<dbReference type="HOGENOM" id="CLU_1190828_0_0_1"/>
<reference evidence="2" key="3">
    <citation type="submission" date="2015-06" db="UniProtKB">
        <authorList>
            <consortium name="EnsemblMetazoa"/>
        </authorList>
    </citation>
    <scope>IDENTIFICATION</scope>
</reference>
<gene>
    <name evidence="1" type="ORF">CAPTEDRAFT_196765</name>
</gene>
<dbReference type="EMBL" id="AMQN01042103">
    <property type="status" value="NOT_ANNOTATED_CDS"/>
    <property type="molecule type" value="Genomic_DNA"/>
</dbReference>
<dbReference type="Proteomes" id="UP000014760">
    <property type="component" value="Unassembled WGS sequence"/>
</dbReference>
<accession>R7URG7</accession>